<organism evidence="1 2">
    <name type="scientific">Brachionus plicatilis</name>
    <name type="common">Marine rotifer</name>
    <name type="synonym">Brachionus muelleri</name>
    <dbReference type="NCBI Taxonomy" id="10195"/>
    <lineage>
        <taxon>Eukaryota</taxon>
        <taxon>Metazoa</taxon>
        <taxon>Spiralia</taxon>
        <taxon>Gnathifera</taxon>
        <taxon>Rotifera</taxon>
        <taxon>Eurotatoria</taxon>
        <taxon>Monogononta</taxon>
        <taxon>Pseudotrocha</taxon>
        <taxon>Ploima</taxon>
        <taxon>Brachionidae</taxon>
        <taxon>Brachionus</taxon>
    </lineage>
</organism>
<gene>
    <name evidence="1" type="ORF">BpHYR1_052281</name>
</gene>
<sequence>MQLDSIQDKATLVNISYVMSVDEKQNSIIGVSHYQQEKQALACKFLQNLSIILKIDRNLINECWINTTYAMINKKIKSDFDFRTTRAHSFAYAEHNWAKLRHNGATLYKFEIITQNLSKVRNK</sequence>
<protein>
    <submittedName>
        <fullName evidence="1">Uncharacterized protein</fullName>
    </submittedName>
</protein>
<dbReference type="AlphaFoldDB" id="A0A3M7S3P4"/>
<name>A0A3M7S3P4_BRAPC</name>
<evidence type="ECO:0000313" key="1">
    <source>
        <dbReference type="EMBL" id="RNA30218.1"/>
    </source>
</evidence>
<comment type="caution">
    <text evidence="1">The sequence shown here is derived from an EMBL/GenBank/DDBJ whole genome shotgun (WGS) entry which is preliminary data.</text>
</comment>
<proteinExistence type="predicted"/>
<reference evidence="1 2" key="1">
    <citation type="journal article" date="2018" name="Sci. Rep.">
        <title>Genomic signatures of local adaptation to the degree of environmental predictability in rotifers.</title>
        <authorList>
            <person name="Franch-Gras L."/>
            <person name="Hahn C."/>
            <person name="Garcia-Roger E.M."/>
            <person name="Carmona M.J."/>
            <person name="Serra M."/>
            <person name="Gomez A."/>
        </authorList>
    </citation>
    <scope>NUCLEOTIDE SEQUENCE [LARGE SCALE GENOMIC DNA]</scope>
    <source>
        <strain evidence="1">HYR1</strain>
    </source>
</reference>
<dbReference type="EMBL" id="REGN01002113">
    <property type="protein sequence ID" value="RNA30218.1"/>
    <property type="molecule type" value="Genomic_DNA"/>
</dbReference>
<keyword evidence="2" id="KW-1185">Reference proteome</keyword>
<dbReference type="Proteomes" id="UP000276133">
    <property type="component" value="Unassembled WGS sequence"/>
</dbReference>
<evidence type="ECO:0000313" key="2">
    <source>
        <dbReference type="Proteomes" id="UP000276133"/>
    </source>
</evidence>
<accession>A0A3M7S3P4</accession>